<dbReference type="Proteomes" id="UP000184608">
    <property type="component" value="Unassembled WGS sequence"/>
</dbReference>
<feature type="domain" description="Porin" evidence="5">
    <location>
        <begin position="7"/>
        <end position="311"/>
    </location>
</feature>
<gene>
    <name evidence="6" type="primary">ompL_1</name>
    <name evidence="6" type="ORF">VA7868_01586</name>
</gene>
<feature type="chain" id="PRO_5012454866" evidence="4">
    <location>
        <begin position="22"/>
        <end position="331"/>
    </location>
</feature>
<protein>
    <submittedName>
        <fullName evidence="6">Porin-like protein L</fullName>
    </submittedName>
</protein>
<evidence type="ECO:0000313" key="6">
    <source>
        <dbReference type="EMBL" id="SHI09164.1"/>
    </source>
</evidence>
<dbReference type="InterPro" id="IPR023614">
    <property type="entry name" value="Porin_dom_sf"/>
</dbReference>
<dbReference type="AlphaFoldDB" id="A0A1M5YBD6"/>
<dbReference type="SUPFAM" id="SSF56935">
    <property type="entry name" value="Porins"/>
    <property type="match status" value="1"/>
</dbReference>
<dbReference type="GO" id="GO:0009279">
    <property type="term" value="C:cell outer membrane"/>
    <property type="evidence" value="ECO:0007669"/>
    <property type="project" value="UniProtKB-SubCell"/>
</dbReference>
<dbReference type="Gene3D" id="2.40.160.10">
    <property type="entry name" value="Porin"/>
    <property type="match status" value="1"/>
</dbReference>
<evidence type="ECO:0000313" key="7">
    <source>
        <dbReference type="Proteomes" id="UP000184608"/>
    </source>
</evidence>
<keyword evidence="2 4" id="KW-0732">Signal</keyword>
<name>A0A1M5YBD6_9VIBR</name>
<comment type="subcellular location">
    <subcellularLocation>
        <location evidence="1">Cell outer membrane</location>
        <topology evidence="1">Multi-pass membrane protein</topology>
    </subcellularLocation>
</comment>
<organism evidence="6 7">
    <name type="scientific">Vibrio aerogenes CECT 7868</name>
    <dbReference type="NCBI Taxonomy" id="1216006"/>
    <lineage>
        <taxon>Bacteria</taxon>
        <taxon>Pseudomonadati</taxon>
        <taxon>Pseudomonadota</taxon>
        <taxon>Gammaproteobacteria</taxon>
        <taxon>Vibrionales</taxon>
        <taxon>Vibrionaceae</taxon>
        <taxon>Vibrio</taxon>
    </lineage>
</organism>
<evidence type="ECO:0000259" key="5">
    <source>
        <dbReference type="Pfam" id="PF13609"/>
    </source>
</evidence>
<keyword evidence="7" id="KW-1185">Reference proteome</keyword>
<sequence length="331" mass="36022">MKRTLIALAVAGAAVATGVNAGELYNQDGTTLSLGGRAEARMSIKDGDVSDVSRVRVNVSGKQEISDDLYGVGFYEAQYTTNDLDANGNSNSESSSIEHRYAYAGLGGNFGEITYGKNDAALGVITDFTDIMDYHGAKASKKLESADRIDNLLSYKGDFNDLSVKAAYRFADRTISTDGNDYDDNDADAFSLSGIYTVADTGLAIGLGYADQNDLANQWMLTASYTWNDLYVSALYSAADLDDTDNDYDGFELAASYTMDKTVFYVTYNKGELDDGHVAFFDADDLAVEVAYFFKPNFRGYVSYDFNMLDDDEVGDAAAEDEAVLGLRYDF</sequence>
<accession>A0A1M5YBD6</accession>
<evidence type="ECO:0000256" key="4">
    <source>
        <dbReference type="SAM" id="SignalP"/>
    </source>
</evidence>
<dbReference type="InterPro" id="IPR033900">
    <property type="entry name" value="Gram_neg_porin_domain"/>
</dbReference>
<reference evidence="6 7" key="1">
    <citation type="submission" date="2016-11" db="EMBL/GenBank/DDBJ databases">
        <authorList>
            <person name="Jaros S."/>
            <person name="Januszkiewicz K."/>
            <person name="Wedrychowicz H."/>
        </authorList>
    </citation>
    <scope>NUCLEOTIDE SEQUENCE [LARGE SCALE GENOMIC DNA]</scope>
    <source>
        <strain evidence="6 7">CECT 7868</strain>
    </source>
</reference>
<feature type="signal peptide" evidence="4">
    <location>
        <begin position="1"/>
        <end position="21"/>
    </location>
</feature>
<dbReference type="InterPro" id="IPR050298">
    <property type="entry name" value="Gram-neg_bact_OMP"/>
</dbReference>
<dbReference type="OrthoDB" id="6212428at2"/>
<dbReference type="STRING" id="1216006.VA7868_01586"/>
<dbReference type="CDD" id="cd00342">
    <property type="entry name" value="gram_neg_porins"/>
    <property type="match status" value="1"/>
</dbReference>
<dbReference type="Pfam" id="PF13609">
    <property type="entry name" value="Porin_4"/>
    <property type="match status" value="1"/>
</dbReference>
<proteinExistence type="predicted"/>
<dbReference type="EMBL" id="FQXZ01000015">
    <property type="protein sequence ID" value="SHI09164.1"/>
    <property type="molecule type" value="Genomic_DNA"/>
</dbReference>
<dbReference type="GO" id="GO:0015288">
    <property type="term" value="F:porin activity"/>
    <property type="evidence" value="ECO:0007669"/>
    <property type="project" value="InterPro"/>
</dbReference>
<dbReference type="PANTHER" id="PTHR34501:SF2">
    <property type="entry name" value="OUTER MEMBRANE PORIN F-RELATED"/>
    <property type="match status" value="1"/>
</dbReference>
<dbReference type="RefSeq" id="WP_073603321.1">
    <property type="nucleotide sequence ID" value="NZ_FQXZ01000015.1"/>
</dbReference>
<evidence type="ECO:0000256" key="1">
    <source>
        <dbReference type="ARBA" id="ARBA00004571"/>
    </source>
</evidence>
<keyword evidence="3" id="KW-0472">Membrane</keyword>
<evidence type="ECO:0000256" key="2">
    <source>
        <dbReference type="ARBA" id="ARBA00022729"/>
    </source>
</evidence>
<dbReference type="PANTHER" id="PTHR34501">
    <property type="entry name" value="PROTEIN YDDL-RELATED"/>
    <property type="match status" value="1"/>
</dbReference>
<evidence type="ECO:0000256" key="3">
    <source>
        <dbReference type="ARBA" id="ARBA00023136"/>
    </source>
</evidence>